<dbReference type="PANTHER" id="PTHR47425:SF2">
    <property type="entry name" value="FARB-RELATED"/>
    <property type="match status" value="1"/>
</dbReference>
<accession>A0A161YE17</accession>
<dbReference type="GO" id="GO:0008270">
    <property type="term" value="F:zinc ion binding"/>
    <property type="evidence" value="ECO:0007669"/>
    <property type="project" value="InterPro"/>
</dbReference>
<evidence type="ECO:0000256" key="3">
    <source>
        <dbReference type="SAM" id="MobiDB-lite"/>
    </source>
</evidence>
<comment type="caution">
    <text evidence="5">The sequence shown here is derived from an EMBL/GenBank/DDBJ whole genome shotgun (WGS) entry which is preliminary data.</text>
</comment>
<dbReference type="Proteomes" id="UP000076552">
    <property type="component" value="Unassembled WGS sequence"/>
</dbReference>
<evidence type="ECO:0000313" key="5">
    <source>
        <dbReference type="EMBL" id="KZL70667.1"/>
    </source>
</evidence>
<feature type="region of interest" description="Disordered" evidence="3">
    <location>
        <begin position="660"/>
        <end position="707"/>
    </location>
</feature>
<evidence type="ECO:0000259" key="4">
    <source>
        <dbReference type="PROSITE" id="PS50048"/>
    </source>
</evidence>
<feature type="compositionally biased region" description="Basic and acidic residues" evidence="3">
    <location>
        <begin position="669"/>
        <end position="687"/>
    </location>
</feature>
<dbReference type="CDD" id="cd00067">
    <property type="entry name" value="GAL4"/>
    <property type="match status" value="1"/>
</dbReference>
<protein>
    <submittedName>
        <fullName evidence="5">Fungal specific transcription factor</fullName>
    </submittedName>
</protein>
<dbReference type="InterPro" id="IPR001138">
    <property type="entry name" value="Zn2Cys6_DnaBD"/>
</dbReference>
<keyword evidence="1" id="KW-0479">Metal-binding</keyword>
<evidence type="ECO:0000256" key="2">
    <source>
        <dbReference type="ARBA" id="ARBA00023242"/>
    </source>
</evidence>
<keyword evidence="2" id="KW-0539">Nucleus</keyword>
<gene>
    <name evidence="5" type="ORF">CT0861_11971</name>
</gene>
<dbReference type="GO" id="GO:0006351">
    <property type="term" value="P:DNA-templated transcription"/>
    <property type="evidence" value="ECO:0007669"/>
    <property type="project" value="InterPro"/>
</dbReference>
<dbReference type="InterPro" id="IPR036864">
    <property type="entry name" value="Zn2-C6_fun-type_DNA-bd_sf"/>
</dbReference>
<name>A0A161YE17_9PEZI</name>
<proteinExistence type="predicted"/>
<dbReference type="SMART" id="SM00066">
    <property type="entry name" value="GAL4"/>
    <property type="match status" value="1"/>
</dbReference>
<dbReference type="Pfam" id="PF00172">
    <property type="entry name" value="Zn_clus"/>
    <property type="match status" value="1"/>
</dbReference>
<dbReference type="GO" id="GO:0000981">
    <property type="term" value="F:DNA-binding transcription factor activity, RNA polymerase II-specific"/>
    <property type="evidence" value="ECO:0007669"/>
    <property type="project" value="InterPro"/>
</dbReference>
<dbReference type="EMBL" id="LFIV01000086">
    <property type="protein sequence ID" value="KZL70667.1"/>
    <property type="molecule type" value="Genomic_DNA"/>
</dbReference>
<dbReference type="InterPro" id="IPR007219">
    <property type="entry name" value="XnlR_reg_dom"/>
</dbReference>
<organism evidence="5 6">
    <name type="scientific">Colletotrichum tofieldiae</name>
    <dbReference type="NCBI Taxonomy" id="708197"/>
    <lineage>
        <taxon>Eukaryota</taxon>
        <taxon>Fungi</taxon>
        <taxon>Dikarya</taxon>
        <taxon>Ascomycota</taxon>
        <taxon>Pezizomycotina</taxon>
        <taxon>Sordariomycetes</taxon>
        <taxon>Hypocreomycetidae</taxon>
        <taxon>Glomerellales</taxon>
        <taxon>Glomerellaceae</taxon>
        <taxon>Colletotrichum</taxon>
        <taxon>Colletotrichum spaethianum species complex</taxon>
    </lineage>
</organism>
<dbReference type="InterPro" id="IPR052761">
    <property type="entry name" value="Fungal_Detox/Toxin_TFs"/>
</dbReference>
<dbReference type="Gene3D" id="4.10.240.10">
    <property type="entry name" value="Zn(2)-C6 fungal-type DNA-binding domain"/>
    <property type="match status" value="1"/>
</dbReference>
<dbReference type="SUPFAM" id="SSF57701">
    <property type="entry name" value="Zn2/Cys6 DNA-binding domain"/>
    <property type="match status" value="1"/>
</dbReference>
<feature type="domain" description="Zn(2)-C6 fungal-type" evidence="4">
    <location>
        <begin position="26"/>
        <end position="58"/>
    </location>
</feature>
<evidence type="ECO:0000256" key="1">
    <source>
        <dbReference type="ARBA" id="ARBA00022723"/>
    </source>
</evidence>
<dbReference type="CDD" id="cd12148">
    <property type="entry name" value="fungal_TF_MHR"/>
    <property type="match status" value="1"/>
</dbReference>
<dbReference type="STRING" id="708197.A0A161YE17"/>
<reference evidence="5 6" key="1">
    <citation type="submission" date="2015-06" db="EMBL/GenBank/DDBJ databases">
        <title>Survival trade-offs in plant roots during colonization by closely related pathogenic and mutualistic fungi.</title>
        <authorList>
            <person name="Hacquard S."/>
            <person name="Kracher B."/>
            <person name="Hiruma K."/>
            <person name="Weinman A."/>
            <person name="Muench P."/>
            <person name="Garrido Oter R."/>
            <person name="Ver Loren van Themaat E."/>
            <person name="Dallerey J.-F."/>
            <person name="Damm U."/>
            <person name="Henrissat B."/>
            <person name="Lespinet O."/>
            <person name="Thon M."/>
            <person name="Kemen E."/>
            <person name="McHardy A.C."/>
            <person name="Schulze-Lefert P."/>
            <person name="O'Connell R.J."/>
        </authorList>
    </citation>
    <scope>NUCLEOTIDE SEQUENCE [LARGE SCALE GENOMIC DNA]</scope>
    <source>
        <strain evidence="5 6">0861</strain>
    </source>
</reference>
<dbReference type="GO" id="GO:0003677">
    <property type="term" value="F:DNA binding"/>
    <property type="evidence" value="ECO:0007669"/>
    <property type="project" value="InterPro"/>
</dbReference>
<sequence length="769" mass="85499">MMSNSATNESSSKAGAGSGRQRAAKACLACRHRKVRCDVNKVNQPCTNCKLHSKNCLVVGRASSLATKRRQRRHQEQLPLEEVDLITPQRTSSVFPGEPDLLNPTFNFKPDDEAGEHLNGDNCESESDKACGSLWDTYAPDLSWGSVNFSIDASPRETNNDSWSSRRAYPGSRPAPTVIYSHLRFLTIGSLHMISSEDVNYLELQGCLHLPARPMLDDFVEQYYLHVHPLVPLIDEGGFWDMYSQTEKESVSDVKMSLLLFQSMLFSSCTFVPFDTIEKLGFSTFRTARAAFYRRVKLLYDMDTESSLLPLAQSALLLTAWVPPSNLNLNLALSRHQHAKALNADRLATVAELPGTAATKDHKALRRLWWCCVSLDRVSPLCTRLNPNITCRACDFGVNTSLLVSDLEGEIFRSNVYNPASKKRLVGLFEVYLALTITLSDLLTLVFPFEDSLRPRQWPSQEEDAKIWQCETAMEGWLVRASTQFPPVKEAPQAAPDKRQDQHRSLALHINLMIACIATPLALSVVSARLGAVNGELIFESPNTVASNKPHLAVWVRTMKAFLPQYNGVELVKEIAKRAADQAQTVTRSRLATTGPRVTDWTHILAMSPSLYLKMAISIDLSIGKGRIAEENDFPAWLFSPITLGRGAIPSEQLVLQSTPRSTRPSVWTREETDLVDPHPPKLDGTSRSDLTVEGSQERRATPPLDVFDTSWDNACPSPERVMFECSGVGEEQSFGFPILTNSMEASFNGIAGADTSYMESIQDLLGWT</sequence>
<keyword evidence="6" id="KW-1185">Reference proteome</keyword>
<evidence type="ECO:0000313" key="6">
    <source>
        <dbReference type="Proteomes" id="UP000076552"/>
    </source>
</evidence>
<dbReference type="Pfam" id="PF04082">
    <property type="entry name" value="Fungal_trans"/>
    <property type="match status" value="1"/>
</dbReference>
<dbReference type="PROSITE" id="PS50048">
    <property type="entry name" value="ZN2_CY6_FUNGAL_2"/>
    <property type="match status" value="1"/>
</dbReference>
<dbReference type="AlphaFoldDB" id="A0A161YE17"/>
<dbReference type="PANTHER" id="PTHR47425">
    <property type="entry name" value="FARB-RELATED"/>
    <property type="match status" value="1"/>
</dbReference>
<dbReference type="PROSITE" id="PS00463">
    <property type="entry name" value="ZN2_CY6_FUNGAL_1"/>
    <property type="match status" value="1"/>
</dbReference>